<dbReference type="EMBL" id="BNJF01000010">
    <property type="protein sequence ID" value="GHO51065.1"/>
    <property type="molecule type" value="Genomic_DNA"/>
</dbReference>
<name>A0A8J3MZR8_9CHLR</name>
<evidence type="ECO:0000313" key="2">
    <source>
        <dbReference type="Proteomes" id="UP000612362"/>
    </source>
</evidence>
<protein>
    <submittedName>
        <fullName evidence="1">Uncharacterized protein</fullName>
    </submittedName>
</protein>
<reference evidence="1" key="1">
    <citation type="submission" date="2020-10" db="EMBL/GenBank/DDBJ databases">
        <title>Taxonomic study of unclassified bacteria belonging to the class Ktedonobacteria.</title>
        <authorList>
            <person name="Yabe S."/>
            <person name="Wang C.M."/>
            <person name="Zheng Y."/>
            <person name="Sakai Y."/>
            <person name="Cavaletti L."/>
            <person name="Monciardini P."/>
            <person name="Donadio S."/>
        </authorList>
    </citation>
    <scope>NUCLEOTIDE SEQUENCE</scope>
    <source>
        <strain evidence="1">SOSP1-1</strain>
    </source>
</reference>
<evidence type="ECO:0000313" key="1">
    <source>
        <dbReference type="EMBL" id="GHO51065.1"/>
    </source>
</evidence>
<dbReference type="Proteomes" id="UP000612362">
    <property type="component" value="Unassembled WGS sequence"/>
</dbReference>
<comment type="caution">
    <text evidence="1">The sequence shown here is derived from an EMBL/GenBank/DDBJ whole genome shotgun (WGS) entry which is preliminary data.</text>
</comment>
<keyword evidence="2" id="KW-1185">Reference proteome</keyword>
<accession>A0A8J3MZR8</accession>
<gene>
    <name evidence="1" type="ORF">KSX_92280</name>
</gene>
<dbReference type="RefSeq" id="WP_220200010.1">
    <property type="nucleotide sequence ID" value="NZ_BNJF01000010.1"/>
</dbReference>
<sequence length="140" mass="15568">MDTSLPEGFTARRATLDDVPAIYRLLQSHERALYGYSDKFLAYVQATYSSPTLDLARDSCLIFDRVGQLAGSMLLEQSMYTNFAVTICVAPSEPDSYLDAYLLRLAESKARVLMAQAPYEKGIALRDGLPSWVRTSLLST</sequence>
<organism evidence="1 2">
    <name type="scientific">Ktedonospora formicarum</name>
    <dbReference type="NCBI Taxonomy" id="2778364"/>
    <lineage>
        <taxon>Bacteria</taxon>
        <taxon>Bacillati</taxon>
        <taxon>Chloroflexota</taxon>
        <taxon>Ktedonobacteria</taxon>
        <taxon>Ktedonobacterales</taxon>
        <taxon>Ktedonobacteraceae</taxon>
        <taxon>Ktedonospora</taxon>
    </lineage>
</organism>
<proteinExistence type="predicted"/>
<dbReference type="AlphaFoldDB" id="A0A8J3MZR8"/>
<dbReference type="Gene3D" id="3.40.630.30">
    <property type="match status" value="1"/>
</dbReference>